<dbReference type="EMBL" id="AOHS01000034">
    <property type="protein sequence ID" value="ELY29849.1"/>
    <property type="molecule type" value="Genomic_DNA"/>
</dbReference>
<reference evidence="4" key="1">
    <citation type="submission" date="2010-02" db="EMBL/GenBank/DDBJ databases">
        <title>Complete sequence of chromosome of Natrialba magadii ATCC 43099.</title>
        <authorList>
            <consortium name="US DOE Joint Genome Institute"/>
            <person name="Lucas S."/>
            <person name="Copeland A."/>
            <person name="Lapidus A."/>
            <person name="Cheng J.-F."/>
            <person name="Bruce D."/>
            <person name="Goodwin L."/>
            <person name="Pitluck S."/>
            <person name="Davenport K."/>
            <person name="Saunders E."/>
            <person name="Detter J.C."/>
            <person name="Han C."/>
            <person name="Tapia R."/>
            <person name="Land M."/>
            <person name="Hauser L."/>
            <person name="Kyrpides N."/>
            <person name="Mikhailova N."/>
            <person name="De Castro R.E."/>
            <person name="Maupin-Furlow J.A."/>
            <person name="Woyke T."/>
        </authorList>
    </citation>
    <scope>NUCLEOTIDE SEQUENCE [LARGE SCALE GENOMIC DNA]</scope>
    <source>
        <strain evidence="4">ATCC 43099 / DSM 3394 / CCM 3739 / CIP 104546 / IAM 13178 / JCM 8861 / NBRC 102185 / NCIMB 2190 / MS3</strain>
    </source>
</reference>
<name>D3SW77_NATMM</name>
<dbReference type="PaxDb" id="547559-Nmag_2171"/>
<sequence>MYIDFKQKLIASIVGLGFATMIVFLSPWWFALLALCTMVPFFAKLLTA</sequence>
<gene>
    <name evidence="2" type="ordered locus">Nmag_2171</name>
    <name evidence="3" type="ORF">C500_09564</name>
</gene>
<dbReference type="AlphaFoldDB" id="D3SW77"/>
<dbReference type="Proteomes" id="UP000001879">
    <property type="component" value="Chromosome"/>
</dbReference>
<dbReference type="Proteomes" id="UP000011543">
    <property type="component" value="Unassembled WGS sequence"/>
</dbReference>
<dbReference type="GeneID" id="58983554"/>
<dbReference type="EMBL" id="CP001932">
    <property type="protein sequence ID" value="ADD05738.1"/>
    <property type="molecule type" value="Genomic_DNA"/>
</dbReference>
<organism evidence="2 4">
    <name type="scientific">Natrialba magadii (strain ATCC 43099 / DSM 3394 / CCM 3739 / CIP 104546 / IAM 13178 / JCM 8861 / NBRC 102185 / NCIMB 2190 / MS3)</name>
    <name type="common">Natronobacterium magadii</name>
    <dbReference type="NCBI Taxonomy" id="547559"/>
    <lineage>
        <taxon>Archaea</taxon>
        <taxon>Methanobacteriati</taxon>
        <taxon>Methanobacteriota</taxon>
        <taxon>Stenosarchaea group</taxon>
        <taxon>Halobacteria</taxon>
        <taxon>Halobacteriales</taxon>
        <taxon>Natrialbaceae</taxon>
        <taxon>Natrialba</taxon>
    </lineage>
</organism>
<keyword evidence="4" id="KW-1185">Reference proteome</keyword>
<evidence type="ECO:0000313" key="3">
    <source>
        <dbReference type="EMBL" id="ELY29849.1"/>
    </source>
</evidence>
<dbReference type="PATRIC" id="fig|547559.17.peg.1883"/>
<keyword evidence="1" id="KW-1133">Transmembrane helix</keyword>
<proteinExistence type="predicted"/>
<dbReference type="eggNOG" id="arCOG13464">
    <property type="taxonomic scope" value="Archaea"/>
</dbReference>
<dbReference type="STRING" id="547559.Nmag_2171"/>
<dbReference type="RefSeq" id="WP_004267288.1">
    <property type="nucleotide sequence ID" value="NC_013922.1"/>
</dbReference>
<feature type="transmembrane region" description="Helical" evidence="1">
    <location>
        <begin position="12"/>
        <end position="43"/>
    </location>
</feature>
<keyword evidence="1" id="KW-0472">Membrane</keyword>
<reference evidence="3 5" key="3">
    <citation type="journal article" date="2014" name="PLoS Genet.">
        <title>Phylogenetically driven sequencing of extremely halophilic archaea reveals strategies for static and dynamic osmo-response.</title>
        <authorList>
            <person name="Becker E.A."/>
            <person name="Seitzer P.M."/>
            <person name="Tritt A."/>
            <person name="Larsen D."/>
            <person name="Krusor M."/>
            <person name="Yao A.I."/>
            <person name="Wu D."/>
            <person name="Madern D."/>
            <person name="Eisen J.A."/>
            <person name="Darling A.E."/>
            <person name="Facciotti M.T."/>
        </authorList>
    </citation>
    <scope>NUCLEOTIDE SEQUENCE [LARGE SCALE GENOMIC DNA]</scope>
    <source>
        <strain evidence="5">ATCC 43099 / DSM 3394 / CCM 3739 / CIP 104546 / IAM 13178 / JCM 8861 / NBRC 102185 / NCIMB 2190 / MS3</strain>
        <strain evidence="3">MS-3</strain>
    </source>
</reference>
<evidence type="ECO:0000313" key="2">
    <source>
        <dbReference type="EMBL" id="ADD05738.1"/>
    </source>
</evidence>
<dbReference type="HOGENOM" id="CLU_3148057_0_0_2"/>
<keyword evidence="1" id="KW-0812">Transmembrane</keyword>
<evidence type="ECO:0000313" key="4">
    <source>
        <dbReference type="Proteomes" id="UP000001879"/>
    </source>
</evidence>
<reference evidence="2 4" key="2">
    <citation type="journal article" date="2012" name="BMC Genomics">
        <title>A comparative genomics perspective on the genetic content of the alkaliphilic haloarchaeon Natrialba magadii ATCC 43099T.</title>
        <authorList>
            <person name="Siddaramappa S."/>
            <person name="Challacombe J.F."/>
            <person name="Decastro R.E."/>
            <person name="Pfeiffer F."/>
            <person name="Sastre D.E."/>
            <person name="Gimenez M.I."/>
            <person name="Paggi R.A."/>
            <person name="Detter J.C."/>
            <person name="Davenport K.W."/>
            <person name="Goodwin L.A."/>
            <person name="Kyrpides N."/>
            <person name="Tapia R."/>
            <person name="Pitluck S."/>
            <person name="Lucas S."/>
            <person name="Woyke T."/>
            <person name="Maupin-Furlow J.A."/>
        </authorList>
    </citation>
    <scope>NUCLEOTIDE SEQUENCE [LARGE SCALE GENOMIC DNA]</scope>
    <source>
        <strain evidence="2">ATCC 43099</strain>
        <strain evidence="4">ATCC 43099 / DSM 3394 / CCM 3739 / CIP 104546 / IAM 13178 / JCM 8861 / NBRC 102185 / NCIMB 2190 / MS3</strain>
    </source>
</reference>
<dbReference type="KEGG" id="nmg:Nmag_2171"/>
<accession>D3SW77</accession>
<dbReference type="OrthoDB" id="167823at2157"/>
<protein>
    <submittedName>
        <fullName evidence="2">Uncharacterized protein</fullName>
    </submittedName>
</protein>
<evidence type="ECO:0000313" key="5">
    <source>
        <dbReference type="Proteomes" id="UP000011543"/>
    </source>
</evidence>
<evidence type="ECO:0000256" key="1">
    <source>
        <dbReference type="SAM" id="Phobius"/>
    </source>
</evidence>
<reference evidence="2" key="4">
    <citation type="submission" date="2016-09" db="EMBL/GenBank/DDBJ databases">
        <authorList>
            <person name="Pfeiffer F."/>
        </authorList>
    </citation>
    <scope>NUCLEOTIDE SEQUENCE</scope>
    <source>
        <strain evidence="2">ATCC 43099</strain>
    </source>
</reference>